<dbReference type="GO" id="GO:0051082">
    <property type="term" value="F:unfolded protein binding"/>
    <property type="evidence" value="ECO:0007669"/>
    <property type="project" value="TreeGrafter"/>
</dbReference>
<feature type="transmembrane region" description="Helical" evidence="2">
    <location>
        <begin position="85"/>
        <end position="106"/>
    </location>
</feature>
<reference evidence="3 4" key="1">
    <citation type="journal article" date="2018" name="Mol. Biol. Evol.">
        <title>Broad Genomic Sampling Reveals a Smut Pathogenic Ancestry of the Fungal Clade Ustilaginomycotina.</title>
        <authorList>
            <person name="Kijpornyongpan T."/>
            <person name="Mondo S.J."/>
            <person name="Barry K."/>
            <person name="Sandor L."/>
            <person name="Lee J."/>
            <person name="Lipzen A."/>
            <person name="Pangilinan J."/>
            <person name="LaButti K."/>
            <person name="Hainaut M."/>
            <person name="Henrissat B."/>
            <person name="Grigoriev I.V."/>
            <person name="Spatafora J.W."/>
            <person name="Aime M.C."/>
        </authorList>
    </citation>
    <scope>NUCLEOTIDE SEQUENCE [LARGE SCALE GENOMIC DNA]</scope>
    <source>
        <strain evidence="3 4">MCA 5214</strain>
    </source>
</reference>
<dbReference type="PANTHER" id="PTHR28228:SF1">
    <property type="entry name" value="SECRETORY COMPONENT PROTEIN SHR3"/>
    <property type="match status" value="1"/>
</dbReference>
<dbReference type="OrthoDB" id="5229808at2759"/>
<dbReference type="STRING" id="1569628.A0A316V215"/>
<dbReference type="EMBL" id="KZ819663">
    <property type="protein sequence ID" value="PWN29465.1"/>
    <property type="molecule type" value="Genomic_DNA"/>
</dbReference>
<keyword evidence="4" id="KW-1185">Reference proteome</keyword>
<dbReference type="Pfam" id="PF08229">
    <property type="entry name" value="SHR3_chaperone"/>
    <property type="match status" value="1"/>
</dbReference>
<protein>
    <recommendedName>
        <fullName evidence="5">Shr3 amino acid permease chaperone</fullName>
    </recommendedName>
</protein>
<dbReference type="GO" id="GO:0006888">
    <property type="term" value="P:endoplasmic reticulum to Golgi vesicle-mediated transport"/>
    <property type="evidence" value="ECO:0007669"/>
    <property type="project" value="TreeGrafter"/>
</dbReference>
<dbReference type="PANTHER" id="PTHR28228">
    <property type="entry name" value="SECRETORY COMPONENT PROTEIN SHR3"/>
    <property type="match status" value="1"/>
</dbReference>
<dbReference type="GeneID" id="37029128"/>
<dbReference type="RefSeq" id="XP_025364077.1">
    <property type="nucleotide sequence ID" value="XM_025507305.1"/>
</dbReference>
<dbReference type="Proteomes" id="UP000245884">
    <property type="component" value="Unassembled WGS sequence"/>
</dbReference>
<evidence type="ECO:0000256" key="2">
    <source>
        <dbReference type="SAM" id="Phobius"/>
    </source>
</evidence>
<feature type="transmembrane region" description="Helical" evidence="2">
    <location>
        <begin position="55"/>
        <end position="73"/>
    </location>
</feature>
<dbReference type="InterPro" id="IPR013248">
    <property type="entry name" value="Psh3/Shr3"/>
</dbReference>
<feature type="region of interest" description="Disordered" evidence="1">
    <location>
        <begin position="195"/>
        <end position="218"/>
    </location>
</feature>
<feature type="transmembrane region" description="Helical" evidence="2">
    <location>
        <begin position="7"/>
        <end position="25"/>
    </location>
</feature>
<name>A0A316V215_9BASI</name>
<keyword evidence="2" id="KW-1133">Transmembrane helix</keyword>
<evidence type="ECO:0000313" key="3">
    <source>
        <dbReference type="EMBL" id="PWN29465.1"/>
    </source>
</evidence>
<keyword evidence="2" id="KW-0472">Membrane</keyword>
<dbReference type="GO" id="GO:0005789">
    <property type="term" value="C:endoplasmic reticulum membrane"/>
    <property type="evidence" value="ECO:0007669"/>
    <property type="project" value="TreeGrafter"/>
</dbReference>
<feature type="transmembrane region" description="Helical" evidence="2">
    <location>
        <begin position="157"/>
        <end position="178"/>
    </location>
</feature>
<organism evidence="3 4">
    <name type="scientific">Jaminaea rosea</name>
    <dbReference type="NCBI Taxonomy" id="1569628"/>
    <lineage>
        <taxon>Eukaryota</taxon>
        <taxon>Fungi</taxon>
        <taxon>Dikarya</taxon>
        <taxon>Basidiomycota</taxon>
        <taxon>Ustilaginomycotina</taxon>
        <taxon>Exobasidiomycetes</taxon>
        <taxon>Microstromatales</taxon>
        <taxon>Microstromatales incertae sedis</taxon>
        <taxon>Jaminaea</taxon>
    </lineage>
</organism>
<feature type="compositionally biased region" description="Basic and acidic residues" evidence="1">
    <location>
        <begin position="209"/>
        <end position="218"/>
    </location>
</feature>
<evidence type="ECO:0008006" key="5">
    <source>
        <dbReference type="Google" id="ProtNLM"/>
    </source>
</evidence>
<dbReference type="AlphaFoldDB" id="A0A316V215"/>
<accession>A0A316V215</accession>
<sequence>MGFRTGYVITSLGFLSGVLFIASIYDFPLIYSTPFDPQSAIVAEQFYLSAYKGPGAIAALLHGMMALGVVGLLAKLHRWSETAKYFDGSCVALMVGAIAMYGVVIIPNLKLLADPANVALLNRSSIRTERDAYIKHQGGTPPDFYTDPLTTEERISALRIIAATNTINMVLLAGIALLQATEVWIEEKEKREEQKARMNAAKELSQQLKESEGAKKDQ</sequence>
<dbReference type="SMART" id="SM00786">
    <property type="entry name" value="SHR3_chaperone"/>
    <property type="match status" value="1"/>
</dbReference>
<keyword evidence="2" id="KW-0812">Transmembrane</keyword>
<proteinExistence type="predicted"/>
<evidence type="ECO:0000313" key="4">
    <source>
        <dbReference type="Proteomes" id="UP000245884"/>
    </source>
</evidence>
<evidence type="ECO:0000256" key="1">
    <source>
        <dbReference type="SAM" id="MobiDB-lite"/>
    </source>
</evidence>
<gene>
    <name evidence="3" type="ORF">BDZ90DRAFT_236840</name>
</gene>